<name>A0A836CDR0_9STRA</name>
<evidence type="ECO:0000313" key="1">
    <source>
        <dbReference type="EMBL" id="KAG5181914.1"/>
    </source>
</evidence>
<dbReference type="EMBL" id="JAFCMP010000280">
    <property type="protein sequence ID" value="KAG5181914.1"/>
    <property type="molecule type" value="Genomic_DNA"/>
</dbReference>
<gene>
    <name evidence="1" type="ORF">JKP88DRAFT_268794</name>
</gene>
<protein>
    <recommendedName>
        <fullName evidence="3">Ankyrin repeat protein</fullName>
    </recommendedName>
</protein>
<dbReference type="Proteomes" id="UP000664859">
    <property type="component" value="Unassembled WGS sequence"/>
</dbReference>
<accession>A0A836CDR0</accession>
<keyword evidence="2" id="KW-1185">Reference proteome</keyword>
<comment type="caution">
    <text evidence="1">The sequence shown here is derived from an EMBL/GenBank/DDBJ whole genome shotgun (WGS) entry which is preliminary data.</text>
</comment>
<reference evidence="1" key="1">
    <citation type="submission" date="2021-02" db="EMBL/GenBank/DDBJ databases">
        <title>First Annotated Genome of the Yellow-green Alga Tribonema minus.</title>
        <authorList>
            <person name="Mahan K.M."/>
        </authorList>
    </citation>
    <scope>NUCLEOTIDE SEQUENCE</scope>
    <source>
        <strain evidence="1">UTEX B ZZ1240</strain>
    </source>
</reference>
<sequence>METRAYRRCSTRRRPRCCLSPSPLPPCSATMISNSQSRYQALVPVLPASAIGRLHGDWWTAALPFRCGTRAWAAFLLSRAGTIDHRVEHRRHVLASALRRFDTLISKRWLTSKFDPANASPEDLADAAVELPLIEVEQEGVQAMLRQLAPDASELAPIPGVASLYAAMATLDRRLASMKAAIDSREHASQRMRADTDVTSEVLSSTPLLGSILSFTGPGDFLFLATVSRRVGAVGIAHVASVYGADSLLMTELNAALTSTSRLALAQGDKFTHMVHLCSQQPMPRACELLGEMGCAQAIEALREGGLYTGGGDVLVGAARKCNVGLVQSLWAGPLNKPELPEPICRAIGLQAAKRGDDGTVLSWLAPQLRAGTAWPAYYHHVLCNAAAMYGRLNTLEFLFAHGLTLFGEQRPVSLDDNVNAGADDDDRIVIAPPSAIYVDASATKHVVTLLDAAAMSDDAAALHWLQSRQPLEFTGVTMQLAAQWGGLPTLKWLRAHECPHDINAIASILLKSHFVVATPPKLAWVRSCGGGDWSAQGMTDMLVEALAHSTPALAHWLRAEGARWPADLAEVVRTKVEVVRPRNLLWAVQQGCPFGRWSSEICEVLSEHSAQAAAVKLALHDLGCPCTCPRL</sequence>
<proteinExistence type="predicted"/>
<organism evidence="1 2">
    <name type="scientific">Tribonema minus</name>
    <dbReference type="NCBI Taxonomy" id="303371"/>
    <lineage>
        <taxon>Eukaryota</taxon>
        <taxon>Sar</taxon>
        <taxon>Stramenopiles</taxon>
        <taxon>Ochrophyta</taxon>
        <taxon>PX clade</taxon>
        <taxon>Xanthophyceae</taxon>
        <taxon>Tribonematales</taxon>
        <taxon>Tribonemataceae</taxon>
        <taxon>Tribonema</taxon>
    </lineage>
</organism>
<evidence type="ECO:0000313" key="2">
    <source>
        <dbReference type="Proteomes" id="UP000664859"/>
    </source>
</evidence>
<dbReference type="AlphaFoldDB" id="A0A836CDR0"/>
<evidence type="ECO:0008006" key="3">
    <source>
        <dbReference type="Google" id="ProtNLM"/>
    </source>
</evidence>